<evidence type="ECO:0000313" key="1">
    <source>
        <dbReference type="EMBL" id="RDX72593.1"/>
    </source>
</evidence>
<protein>
    <submittedName>
        <fullName evidence="1">Uncharacterized protein</fullName>
    </submittedName>
</protein>
<dbReference type="AlphaFoldDB" id="A0A371F325"/>
<keyword evidence="2" id="KW-1185">Reference proteome</keyword>
<comment type="caution">
    <text evidence="1">The sequence shown here is derived from an EMBL/GenBank/DDBJ whole genome shotgun (WGS) entry which is preliminary data.</text>
</comment>
<dbReference type="Proteomes" id="UP000257109">
    <property type="component" value="Unassembled WGS sequence"/>
</dbReference>
<accession>A0A371F325</accession>
<gene>
    <name evidence="1" type="ORF">CR513_47897</name>
</gene>
<name>A0A371F325_MUCPR</name>
<sequence length="55" mass="6199">MLEEFKDIFPKKIPRGLPPIRGIEHQIDFVLGYVLGFEGVKVDAKKAKAIPKLHA</sequence>
<dbReference type="OrthoDB" id="1934635at2759"/>
<proteinExistence type="predicted"/>
<feature type="non-terminal residue" evidence="1">
    <location>
        <position position="55"/>
    </location>
</feature>
<evidence type="ECO:0000313" key="2">
    <source>
        <dbReference type="Proteomes" id="UP000257109"/>
    </source>
</evidence>
<reference evidence="1" key="1">
    <citation type="submission" date="2018-05" db="EMBL/GenBank/DDBJ databases">
        <title>Draft genome of Mucuna pruriens seed.</title>
        <authorList>
            <person name="Nnadi N.E."/>
            <person name="Vos R."/>
            <person name="Hasami M.H."/>
            <person name="Devisetty U.K."/>
            <person name="Aguiy J.C."/>
        </authorList>
    </citation>
    <scope>NUCLEOTIDE SEQUENCE [LARGE SCALE GENOMIC DNA]</scope>
    <source>
        <strain evidence="1">JCA_2017</strain>
    </source>
</reference>
<organism evidence="1 2">
    <name type="scientific">Mucuna pruriens</name>
    <name type="common">Velvet bean</name>
    <name type="synonym">Dolichos pruriens</name>
    <dbReference type="NCBI Taxonomy" id="157652"/>
    <lineage>
        <taxon>Eukaryota</taxon>
        <taxon>Viridiplantae</taxon>
        <taxon>Streptophyta</taxon>
        <taxon>Embryophyta</taxon>
        <taxon>Tracheophyta</taxon>
        <taxon>Spermatophyta</taxon>
        <taxon>Magnoliopsida</taxon>
        <taxon>eudicotyledons</taxon>
        <taxon>Gunneridae</taxon>
        <taxon>Pentapetalae</taxon>
        <taxon>rosids</taxon>
        <taxon>fabids</taxon>
        <taxon>Fabales</taxon>
        <taxon>Fabaceae</taxon>
        <taxon>Papilionoideae</taxon>
        <taxon>50 kb inversion clade</taxon>
        <taxon>NPAAA clade</taxon>
        <taxon>indigoferoid/millettioid clade</taxon>
        <taxon>Phaseoleae</taxon>
        <taxon>Mucuna</taxon>
    </lineage>
</organism>
<dbReference type="EMBL" id="QJKJ01010848">
    <property type="protein sequence ID" value="RDX72593.1"/>
    <property type="molecule type" value="Genomic_DNA"/>
</dbReference>